<protein>
    <submittedName>
        <fullName evidence="1">Uncharacterized protein</fullName>
    </submittedName>
</protein>
<evidence type="ECO:0000313" key="2">
    <source>
        <dbReference type="EMBL" id="BCE71257.1"/>
    </source>
</evidence>
<reference evidence="2" key="2">
    <citation type="submission" date="2020-05" db="EMBL/GenBank/DDBJ databases">
        <title>Complete genome sequence of Bradyrhizobium diazoefficiens XF8 isolated from soybean nodule.</title>
        <authorList>
            <person name="Noda R."/>
            <person name="Kakizaki K."/>
            <person name="Minamisawa K."/>
        </authorList>
    </citation>
    <scope>NUCLEOTIDE SEQUENCE</scope>
    <source>
        <strain evidence="2">XF8</strain>
    </source>
</reference>
<organism evidence="1">
    <name type="scientific">Bradyrhizobium diazoefficiens</name>
    <dbReference type="NCBI Taxonomy" id="1355477"/>
    <lineage>
        <taxon>Bacteria</taxon>
        <taxon>Pseudomonadati</taxon>
        <taxon>Pseudomonadota</taxon>
        <taxon>Alphaproteobacteria</taxon>
        <taxon>Hyphomicrobiales</taxon>
        <taxon>Nitrobacteraceae</taxon>
        <taxon>Bradyrhizobium</taxon>
    </lineage>
</organism>
<name>A0A809XLB9_9BRAD</name>
<dbReference type="EMBL" id="AP023092">
    <property type="protein sequence ID" value="BCE27570.1"/>
    <property type="molecule type" value="Genomic_DNA"/>
</dbReference>
<dbReference type="InterPro" id="IPR056082">
    <property type="entry name" value="BilB-like"/>
</dbReference>
<dbReference type="EMBL" id="AP023097">
    <property type="protein sequence ID" value="BCE71257.1"/>
    <property type="molecule type" value="Genomic_DNA"/>
</dbReference>
<proteinExistence type="predicted"/>
<reference evidence="1" key="1">
    <citation type="submission" date="2020-05" db="EMBL/GenBank/DDBJ databases">
        <title>Complete genome sequence of Bradyrhizobium diazoefficiens XF2 isolated from soybean nodule.</title>
        <authorList>
            <person name="Noda R."/>
            <person name="Kakizaki K."/>
            <person name="Minamisawa K."/>
        </authorList>
    </citation>
    <scope>NUCLEOTIDE SEQUENCE</scope>
    <source>
        <strain evidence="1">XF2</strain>
    </source>
</reference>
<evidence type="ECO:0000313" key="1">
    <source>
        <dbReference type="EMBL" id="BCE27570.1"/>
    </source>
</evidence>
<dbReference type="RefSeq" id="WP_110115907.1">
    <property type="nucleotide sequence ID" value="NZ_CP029603.2"/>
</dbReference>
<accession>A0A809XLB9</accession>
<dbReference type="Pfam" id="PF24702">
    <property type="entry name" value="DUF7665"/>
    <property type="match status" value="1"/>
</dbReference>
<gene>
    <name evidence="1" type="ORF">XF2B_13390</name>
    <name evidence="2" type="ORF">XF8B_13680</name>
</gene>
<dbReference type="AlphaFoldDB" id="A0A809XLB9"/>
<sequence>MADAVSAAQQTLDAHLRSVRFLAGVEQGRWQIVRYAFPNLEMNITGFDPPTGHSVTFGFQLVCDNFPAAGPFIQHWDHAEGKRPAPLTASADSVVDALKHWTDQQPGTYGGIYRPWQRLAALHNAWASKRPDLVWRRDRHITFILERLYELVSEHAAWLGRARAA</sequence>